<protein>
    <submittedName>
        <fullName evidence="3">Peptidase A1 domain-containing protein</fullName>
    </submittedName>
</protein>
<dbReference type="InterPro" id="IPR021109">
    <property type="entry name" value="Peptidase_aspartic_dom_sf"/>
</dbReference>
<organism evidence="2 3">
    <name type="scientific">Ditylenchus dipsaci</name>
    <dbReference type="NCBI Taxonomy" id="166011"/>
    <lineage>
        <taxon>Eukaryota</taxon>
        <taxon>Metazoa</taxon>
        <taxon>Ecdysozoa</taxon>
        <taxon>Nematoda</taxon>
        <taxon>Chromadorea</taxon>
        <taxon>Rhabditida</taxon>
        <taxon>Tylenchina</taxon>
        <taxon>Tylenchomorpha</taxon>
        <taxon>Sphaerularioidea</taxon>
        <taxon>Anguinidae</taxon>
        <taxon>Anguininae</taxon>
        <taxon>Ditylenchus</taxon>
    </lineage>
</organism>
<dbReference type="PROSITE" id="PS51767">
    <property type="entry name" value="PEPTIDASE_A1"/>
    <property type="match status" value="1"/>
</dbReference>
<keyword evidence="2" id="KW-1185">Reference proteome</keyword>
<evidence type="ECO:0000259" key="1">
    <source>
        <dbReference type="PROSITE" id="PS51767"/>
    </source>
</evidence>
<proteinExistence type="predicted"/>
<feature type="domain" description="Peptidase A1" evidence="1">
    <location>
        <begin position="1"/>
        <end position="116"/>
    </location>
</feature>
<evidence type="ECO:0000313" key="3">
    <source>
        <dbReference type="WBParaSite" id="jg22454"/>
    </source>
</evidence>
<dbReference type="Pfam" id="PF00026">
    <property type="entry name" value="Asp"/>
    <property type="match status" value="1"/>
</dbReference>
<dbReference type="AlphaFoldDB" id="A0A915DQ45"/>
<name>A0A915DQ45_9BILA</name>
<sequence length="126" mass="14588">MILRFGSHYDGYMPDYILDLFINASKAVYSDHEQYPIVDCNVSNVPIIELNVTGVSQKLVLFPDDYIIYKPRLKRCVVNIEGYTVYSPQNSFYMPAQFLNNHCIAYNIKTKQIGFSNARKHHINFG</sequence>
<dbReference type="WBParaSite" id="jg22454">
    <property type="protein sequence ID" value="jg22454"/>
    <property type="gene ID" value="jg22454"/>
</dbReference>
<dbReference type="SUPFAM" id="SSF50630">
    <property type="entry name" value="Acid proteases"/>
    <property type="match status" value="1"/>
</dbReference>
<accession>A0A915DQ45</accession>
<dbReference type="Proteomes" id="UP000887574">
    <property type="component" value="Unplaced"/>
</dbReference>
<reference evidence="3" key="1">
    <citation type="submission" date="2022-11" db="UniProtKB">
        <authorList>
            <consortium name="WormBaseParasite"/>
        </authorList>
    </citation>
    <scope>IDENTIFICATION</scope>
</reference>
<dbReference type="Gene3D" id="2.40.70.10">
    <property type="entry name" value="Acid Proteases"/>
    <property type="match status" value="1"/>
</dbReference>
<dbReference type="InterPro" id="IPR033121">
    <property type="entry name" value="PEPTIDASE_A1"/>
</dbReference>
<evidence type="ECO:0000313" key="2">
    <source>
        <dbReference type="Proteomes" id="UP000887574"/>
    </source>
</evidence>